<evidence type="ECO:0000313" key="4">
    <source>
        <dbReference type="Proteomes" id="UP000238362"/>
    </source>
</evidence>
<keyword evidence="2" id="KW-1133">Transmembrane helix</keyword>
<sequence length="203" mass="22856">MPTWLVVVIVVAAVVVAGLAAWLAVRERRRRRLRERFGAEYDRAVEEHGSARAAEQDLEERERRHSELDIRPLSPSARERFTHEWNLVQERFVDRPAQAVAEADRLLDELMAERGYPTGDHDQQVADLSVRHARTIEHYRAARGTLSAHERTEASTERLREAMVRYRTVFDDLLTDGAGTGGTGGAGGDGRHTGDRGPAREGR</sequence>
<organism evidence="3 4">
    <name type="scientific">Prauserella shujinwangii</name>
    <dbReference type="NCBI Taxonomy" id="1453103"/>
    <lineage>
        <taxon>Bacteria</taxon>
        <taxon>Bacillati</taxon>
        <taxon>Actinomycetota</taxon>
        <taxon>Actinomycetes</taxon>
        <taxon>Pseudonocardiales</taxon>
        <taxon>Pseudonocardiaceae</taxon>
        <taxon>Prauserella</taxon>
    </lineage>
</organism>
<dbReference type="EMBL" id="PVNH01000015">
    <property type="protein sequence ID" value="PRX43445.1"/>
    <property type="molecule type" value="Genomic_DNA"/>
</dbReference>
<feature type="region of interest" description="Disordered" evidence="1">
    <location>
        <begin position="48"/>
        <end position="67"/>
    </location>
</feature>
<accession>A0A2T0LKM0</accession>
<dbReference type="RefSeq" id="WP_106182466.1">
    <property type="nucleotide sequence ID" value="NZ_PVNH01000015.1"/>
</dbReference>
<evidence type="ECO:0008006" key="5">
    <source>
        <dbReference type="Google" id="ProtNLM"/>
    </source>
</evidence>
<keyword evidence="4" id="KW-1185">Reference proteome</keyword>
<gene>
    <name evidence="3" type="ORF">B0I33_11563</name>
</gene>
<reference evidence="3 4" key="1">
    <citation type="submission" date="2018-03" db="EMBL/GenBank/DDBJ databases">
        <title>Genomic Encyclopedia of Type Strains, Phase III (KMG-III): the genomes of soil and plant-associated and newly described type strains.</title>
        <authorList>
            <person name="Whitman W."/>
        </authorList>
    </citation>
    <scope>NUCLEOTIDE SEQUENCE [LARGE SCALE GENOMIC DNA]</scope>
    <source>
        <strain evidence="3 4">CGMCC 4.7125</strain>
    </source>
</reference>
<name>A0A2T0LKM0_9PSEU</name>
<proteinExistence type="predicted"/>
<keyword evidence="2" id="KW-0812">Transmembrane</keyword>
<evidence type="ECO:0000256" key="2">
    <source>
        <dbReference type="SAM" id="Phobius"/>
    </source>
</evidence>
<protein>
    <recommendedName>
        <fullName evidence="5">Secreted protein</fullName>
    </recommendedName>
</protein>
<dbReference type="AlphaFoldDB" id="A0A2T0LKM0"/>
<feature type="transmembrane region" description="Helical" evidence="2">
    <location>
        <begin position="6"/>
        <end position="25"/>
    </location>
</feature>
<dbReference type="Proteomes" id="UP000238362">
    <property type="component" value="Unassembled WGS sequence"/>
</dbReference>
<keyword evidence="2" id="KW-0472">Membrane</keyword>
<evidence type="ECO:0000313" key="3">
    <source>
        <dbReference type="EMBL" id="PRX43445.1"/>
    </source>
</evidence>
<feature type="compositionally biased region" description="Basic and acidic residues" evidence="1">
    <location>
        <begin position="189"/>
        <end position="203"/>
    </location>
</feature>
<feature type="region of interest" description="Disordered" evidence="1">
    <location>
        <begin position="175"/>
        <end position="203"/>
    </location>
</feature>
<evidence type="ECO:0000256" key="1">
    <source>
        <dbReference type="SAM" id="MobiDB-lite"/>
    </source>
</evidence>
<comment type="caution">
    <text evidence="3">The sequence shown here is derived from an EMBL/GenBank/DDBJ whole genome shotgun (WGS) entry which is preliminary data.</text>
</comment>
<dbReference type="OrthoDB" id="7502542at2"/>
<feature type="compositionally biased region" description="Gly residues" evidence="1">
    <location>
        <begin position="178"/>
        <end position="188"/>
    </location>
</feature>